<dbReference type="AlphaFoldDB" id="A0A1B6GAG5"/>
<dbReference type="PROSITE" id="PS01031">
    <property type="entry name" value="SHSP"/>
    <property type="match status" value="1"/>
</dbReference>
<evidence type="ECO:0000256" key="2">
    <source>
        <dbReference type="RuleBase" id="RU003616"/>
    </source>
</evidence>
<protein>
    <recommendedName>
        <fullName evidence="3">SHSP domain-containing protein</fullName>
    </recommendedName>
</protein>
<evidence type="ECO:0000313" key="4">
    <source>
        <dbReference type="EMBL" id="JAS59421.1"/>
    </source>
</evidence>
<reference evidence="4" key="1">
    <citation type="submission" date="2015-11" db="EMBL/GenBank/DDBJ databases">
        <title>De novo transcriptome assembly of four potential Pierce s Disease insect vectors from Arizona vineyards.</title>
        <authorList>
            <person name="Tassone E.E."/>
        </authorList>
    </citation>
    <scope>NUCLEOTIDE SEQUENCE</scope>
</reference>
<dbReference type="Pfam" id="PF00011">
    <property type="entry name" value="HSP20"/>
    <property type="match status" value="1"/>
</dbReference>
<evidence type="ECO:0000256" key="1">
    <source>
        <dbReference type="PROSITE-ProRule" id="PRU00285"/>
    </source>
</evidence>
<dbReference type="InterPro" id="IPR008978">
    <property type="entry name" value="HSP20-like_chaperone"/>
</dbReference>
<organism evidence="4">
    <name type="scientific">Cuerna arida</name>
    <dbReference type="NCBI Taxonomy" id="1464854"/>
    <lineage>
        <taxon>Eukaryota</taxon>
        <taxon>Metazoa</taxon>
        <taxon>Ecdysozoa</taxon>
        <taxon>Arthropoda</taxon>
        <taxon>Hexapoda</taxon>
        <taxon>Insecta</taxon>
        <taxon>Pterygota</taxon>
        <taxon>Neoptera</taxon>
        <taxon>Paraneoptera</taxon>
        <taxon>Hemiptera</taxon>
        <taxon>Auchenorrhyncha</taxon>
        <taxon>Membracoidea</taxon>
        <taxon>Cicadellidae</taxon>
        <taxon>Cicadellinae</taxon>
        <taxon>Proconiini</taxon>
        <taxon>Cuerna</taxon>
    </lineage>
</organism>
<dbReference type="SUPFAM" id="SSF49764">
    <property type="entry name" value="HSP20-like chaperones"/>
    <property type="match status" value="1"/>
</dbReference>
<name>A0A1B6GAG5_9HEMI</name>
<comment type="similarity">
    <text evidence="1 2">Belongs to the small heat shock protein (HSP20) family.</text>
</comment>
<evidence type="ECO:0000259" key="3">
    <source>
        <dbReference type="PROSITE" id="PS01031"/>
    </source>
</evidence>
<feature type="domain" description="SHSP" evidence="3">
    <location>
        <begin position="19"/>
        <end position="118"/>
    </location>
</feature>
<dbReference type="Gene3D" id="2.60.40.790">
    <property type="match status" value="1"/>
</dbReference>
<dbReference type="EMBL" id="GECZ01010348">
    <property type="protein sequence ID" value="JAS59421.1"/>
    <property type="molecule type" value="Transcribed_RNA"/>
</dbReference>
<proteinExistence type="inferred from homology"/>
<sequence length="118" mass="13544">MLSRITSNIIRGSYFQRPSANPWLGGPFRSASQLATTTSRRYTYRLEILGGTRHDYDVRLDKRDVVIRGLLEDRKQEGGRASYRFVRRHQLPKEVDLASVEADKSEKGFVVITANMKN</sequence>
<dbReference type="InterPro" id="IPR002068">
    <property type="entry name" value="A-crystallin/Hsp20_dom"/>
</dbReference>
<accession>A0A1B6GAG5</accession>
<gene>
    <name evidence="4" type="ORF">g.19459</name>
</gene>